<dbReference type="STRING" id="1353009.A0A1Y2ISU8"/>
<feature type="compositionally biased region" description="Low complexity" evidence="1">
    <location>
        <begin position="939"/>
        <end position="954"/>
    </location>
</feature>
<feature type="compositionally biased region" description="Low complexity" evidence="1">
    <location>
        <begin position="18"/>
        <end position="28"/>
    </location>
</feature>
<feature type="compositionally biased region" description="Low complexity" evidence="1">
    <location>
        <begin position="712"/>
        <end position="727"/>
    </location>
</feature>
<name>A0A1Y2ISU8_TRAC3</name>
<gene>
    <name evidence="2" type="ORF">PYCCODRAFT_1443962</name>
</gene>
<feature type="compositionally biased region" description="Low complexity" evidence="1">
    <location>
        <begin position="447"/>
        <end position="483"/>
    </location>
</feature>
<accession>A0A1Y2ISU8</accession>
<feature type="compositionally biased region" description="Low complexity" evidence="1">
    <location>
        <begin position="415"/>
        <end position="431"/>
    </location>
</feature>
<feature type="compositionally biased region" description="Low complexity" evidence="1">
    <location>
        <begin position="593"/>
        <end position="608"/>
    </location>
</feature>
<sequence length="954" mass="103416">MRRIAAVFASKRSDRSDAASSTAASSSAQEHPSASHKNHQQQQTVKPHTRFFRSISRKSKPVDPVVNRLNSSDLHPPSSSSSSSGAPTTPDDDHGSLLRAPVSKAWLTLPHPADPPSPGSFLHPPEHHDRLPFHSPARAQASPSRQSTLDTEDDSSEESSVAHDLSRPPLERSTPLAAPAYLLALTSNNLHPPFAPPPLLHVPGCPLFPRSCNIRRSLPHQDSLESTMHRKRLRRRLECGDLSPSENRSIASFAGRRTALKQRLSLQLDDNAVNHRHVKPSSAGLRKWADRPCFEDRLQVLLAEDVPPTTTDEPVWTRVAPATGFGVAALEYSVALEMLAGLYEDEAPGPGQQQEEPRASGPDSAPFDFLRLDTQLPLDLTPPLSHSPSTLSPSSPSESSSPASLLPATPPVSSPPMGSSTSSGPSSHSQSRNQQYKAMPSPLRMEAMSSSSSSSHLIASPASAATSTAVASPPTPASIASPPASAPPVPLKSALKQGVRFVEGEKDDKADGLPLGYVQRIKQKREEKARFLQAERERRRHEDERRKHEEERRKWEEERAAWEREKRAIEEERKKRMYAEEIAAARSRRESMRFGSLGATTGEGLATGQWDRNERYKPERESSSSTKYTRPAYDPAAHAHPPPVRSGSDSSLSLPKPSRAGGSGSGSGSPGDSRPSSVYGANNVSGSSRPTSLYGTPSSSQQDVRVRERKASGSGSRRGSMVSESGGTYRHPEPIPVPPMPQMWGMGMPMNVPQMSPMAPMSPMQGVPMGMAMPMPMYGVGMDMPLLPPSPPFMMQQYGYRPPSQNSHRNSTHSPSRSHSSSPTMGRNSLPASSSSERVNRLSQSHGSSQSARAPSVPRSESTPHHPRHHRTSSGEIAQRPSAGVRSHSDDRRSSRVPAPTPQRPVPTHSSSLPPHPPPSFNQARQSWALPKSGFENVSRPSGSQSGRRQTVIS</sequence>
<feature type="compositionally biased region" description="Polar residues" evidence="1">
    <location>
        <begin position="825"/>
        <end position="853"/>
    </location>
</feature>
<feature type="compositionally biased region" description="Polar residues" evidence="1">
    <location>
        <begin position="679"/>
        <end position="703"/>
    </location>
</feature>
<feature type="compositionally biased region" description="Basic and acidic residues" evidence="1">
    <location>
        <begin position="160"/>
        <end position="170"/>
    </location>
</feature>
<feature type="region of interest" description="Disordered" evidence="1">
    <location>
        <begin position="1"/>
        <end position="172"/>
    </location>
</feature>
<keyword evidence="3" id="KW-1185">Reference proteome</keyword>
<dbReference type="OrthoDB" id="3268641at2759"/>
<dbReference type="Proteomes" id="UP000193067">
    <property type="component" value="Unassembled WGS sequence"/>
</dbReference>
<feature type="region of interest" description="Disordered" evidence="1">
    <location>
        <begin position="585"/>
        <end position="736"/>
    </location>
</feature>
<feature type="region of interest" description="Disordered" evidence="1">
    <location>
        <begin position="785"/>
        <end position="954"/>
    </location>
</feature>
<protein>
    <submittedName>
        <fullName evidence="2">Uncharacterized protein</fullName>
    </submittedName>
</protein>
<feature type="compositionally biased region" description="Basic and acidic residues" evidence="1">
    <location>
        <begin position="611"/>
        <end position="622"/>
    </location>
</feature>
<feature type="compositionally biased region" description="Low complexity" evidence="1">
    <location>
        <begin position="71"/>
        <end position="89"/>
    </location>
</feature>
<evidence type="ECO:0000313" key="2">
    <source>
        <dbReference type="EMBL" id="OSD04225.1"/>
    </source>
</evidence>
<feature type="compositionally biased region" description="Low complexity" evidence="1">
    <location>
        <begin position="372"/>
        <end position="407"/>
    </location>
</feature>
<dbReference type="EMBL" id="KZ084097">
    <property type="protein sequence ID" value="OSD04225.1"/>
    <property type="molecule type" value="Genomic_DNA"/>
</dbReference>
<evidence type="ECO:0000256" key="1">
    <source>
        <dbReference type="SAM" id="MobiDB-lite"/>
    </source>
</evidence>
<feature type="compositionally biased region" description="Low complexity" evidence="1">
    <location>
        <begin position="806"/>
        <end position="824"/>
    </location>
</feature>
<proteinExistence type="predicted"/>
<organism evidence="2 3">
    <name type="scientific">Trametes coccinea (strain BRFM310)</name>
    <name type="common">Pycnoporus coccineus</name>
    <dbReference type="NCBI Taxonomy" id="1353009"/>
    <lineage>
        <taxon>Eukaryota</taxon>
        <taxon>Fungi</taxon>
        <taxon>Dikarya</taxon>
        <taxon>Basidiomycota</taxon>
        <taxon>Agaricomycotina</taxon>
        <taxon>Agaricomycetes</taxon>
        <taxon>Polyporales</taxon>
        <taxon>Polyporaceae</taxon>
        <taxon>Trametes</taxon>
    </lineage>
</organism>
<feature type="region of interest" description="Disordered" evidence="1">
    <location>
        <begin position="531"/>
        <end position="570"/>
    </location>
</feature>
<feature type="region of interest" description="Disordered" evidence="1">
    <location>
        <begin position="345"/>
        <end position="492"/>
    </location>
</feature>
<feature type="compositionally biased region" description="Basic residues" evidence="1">
    <location>
        <begin position="47"/>
        <end position="59"/>
    </location>
</feature>
<evidence type="ECO:0000313" key="3">
    <source>
        <dbReference type="Proteomes" id="UP000193067"/>
    </source>
</evidence>
<dbReference type="AlphaFoldDB" id="A0A1Y2ISU8"/>
<reference evidence="2 3" key="1">
    <citation type="journal article" date="2015" name="Biotechnol. Biofuels">
        <title>Enhanced degradation of softwood versus hardwood by the white-rot fungus Pycnoporus coccineus.</title>
        <authorList>
            <person name="Couturier M."/>
            <person name="Navarro D."/>
            <person name="Chevret D."/>
            <person name="Henrissat B."/>
            <person name="Piumi F."/>
            <person name="Ruiz-Duenas F.J."/>
            <person name="Martinez A.T."/>
            <person name="Grigoriev I.V."/>
            <person name="Riley R."/>
            <person name="Lipzen A."/>
            <person name="Berrin J.G."/>
            <person name="Master E.R."/>
            <person name="Rosso M.N."/>
        </authorList>
    </citation>
    <scope>NUCLEOTIDE SEQUENCE [LARGE SCALE GENOMIC DNA]</scope>
    <source>
        <strain evidence="2 3">BRFM310</strain>
    </source>
</reference>